<dbReference type="Pfam" id="PF02464">
    <property type="entry name" value="CinA"/>
    <property type="match status" value="1"/>
</dbReference>
<evidence type="ECO:0000259" key="1">
    <source>
        <dbReference type="Pfam" id="PF02464"/>
    </source>
</evidence>
<name>A0A1T4SKH2_9BACT</name>
<proteinExistence type="predicted"/>
<dbReference type="RefSeq" id="WP_159456071.1">
    <property type="nucleotide sequence ID" value="NZ_FUWZ01000003.1"/>
</dbReference>
<sequence>MDTMNLDTINRIGAILMNRQQNLAVAESVTAGMLQVAFSSADRASEFFQGGITAYNLGQKARHLHLDPIHGQQCNCISAETACTLSENCCSFFSSHWGIGITGYASTVPEEGITELYCYYSIAADGQEIKSARITPPPGQEDPIAIRYFYTNMVIDILLDLLTNTLQKKPR</sequence>
<dbReference type="EMBL" id="FUWZ01000003">
    <property type="protein sequence ID" value="SKA28675.1"/>
    <property type="molecule type" value="Genomic_DNA"/>
</dbReference>
<evidence type="ECO:0000313" key="2">
    <source>
        <dbReference type="EMBL" id="SKA28675.1"/>
    </source>
</evidence>
<protein>
    <submittedName>
        <fullName evidence="2">Competence-damaged protein</fullName>
    </submittedName>
</protein>
<reference evidence="3" key="1">
    <citation type="submission" date="2017-02" db="EMBL/GenBank/DDBJ databases">
        <authorList>
            <person name="Varghese N."/>
            <person name="Submissions S."/>
        </authorList>
    </citation>
    <scope>NUCLEOTIDE SEQUENCE [LARGE SCALE GENOMIC DNA]</scope>
    <source>
        <strain evidence="3">DSM 22224</strain>
    </source>
</reference>
<accession>A0A1T4SKH2</accession>
<dbReference type="OrthoDB" id="1252536at2"/>
<dbReference type="AlphaFoldDB" id="A0A1T4SKH2"/>
<keyword evidence="3" id="KW-1185">Reference proteome</keyword>
<dbReference type="InterPro" id="IPR008136">
    <property type="entry name" value="CinA_C"/>
</dbReference>
<dbReference type="SUPFAM" id="SSF142433">
    <property type="entry name" value="CinA-like"/>
    <property type="match status" value="1"/>
</dbReference>
<dbReference type="InterPro" id="IPR036653">
    <property type="entry name" value="CinA-like_C"/>
</dbReference>
<evidence type="ECO:0000313" key="3">
    <source>
        <dbReference type="Proteomes" id="UP000190367"/>
    </source>
</evidence>
<organism evidence="2 3">
    <name type="scientific">Chitinophaga eiseniae</name>
    <dbReference type="NCBI Taxonomy" id="634771"/>
    <lineage>
        <taxon>Bacteria</taxon>
        <taxon>Pseudomonadati</taxon>
        <taxon>Bacteroidota</taxon>
        <taxon>Chitinophagia</taxon>
        <taxon>Chitinophagales</taxon>
        <taxon>Chitinophagaceae</taxon>
        <taxon>Chitinophaga</taxon>
    </lineage>
</organism>
<dbReference type="Proteomes" id="UP000190367">
    <property type="component" value="Unassembled WGS sequence"/>
</dbReference>
<dbReference type="Gene3D" id="3.90.950.20">
    <property type="entry name" value="CinA-like"/>
    <property type="match status" value="1"/>
</dbReference>
<feature type="domain" description="CinA C-terminal" evidence="1">
    <location>
        <begin position="10"/>
        <end position="106"/>
    </location>
</feature>
<dbReference type="STRING" id="634771.SAMN04488128_10318"/>
<gene>
    <name evidence="2" type="ORF">SAMN04488128_10318</name>
</gene>